<feature type="region of interest" description="Disordered" evidence="1">
    <location>
        <begin position="1"/>
        <end position="29"/>
    </location>
</feature>
<evidence type="ECO:0000313" key="2">
    <source>
        <dbReference type="EMBL" id="MPC90061.1"/>
    </source>
</evidence>
<keyword evidence="3" id="KW-1185">Reference proteome</keyword>
<name>A0A5B7IWV7_PORTR</name>
<protein>
    <submittedName>
        <fullName evidence="2">Uncharacterized protein</fullName>
    </submittedName>
</protein>
<reference evidence="2 3" key="1">
    <citation type="submission" date="2019-05" db="EMBL/GenBank/DDBJ databases">
        <title>Another draft genome of Portunus trituberculatus and its Hox gene families provides insights of decapod evolution.</title>
        <authorList>
            <person name="Jeong J.-H."/>
            <person name="Song I."/>
            <person name="Kim S."/>
            <person name="Choi T."/>
            <person name="Kim D."/>
            <person name="Ryu S."/>
            <person name="Kim W."/>
        </authorList>
    </citation>
    <scope>NUCLEOTIDE SEQUENCE [LARGE SCALE GENOMIC DNA]</scope>
    <source>
        <tissue evidence="2">Muscle</tissue>
    </source>
</reference>
<evidence type="ECO:0000313" key="3">
    <source>
        <dbReference type="Proteomes" id="UP000324222"/>
    </source>
</evidence>
<evidence type="ECO:0000256" key="1">
    <source>
        <dbReference type="SAM" id="MobiDB-lite"/>
    </source>
</evidence>
<accession>A0A5B7IWV7</accession>
<comment type="caution">
    <text evidence="2">The sequence shown here is derived from an EMBL/GenBank/DDBJ whole genome shotgun (WGS) entry which is preliminary data.</text>
</comment>
<sequence length="67" mass="7259">MPPSVAAWRRESPGSRRGSRQRPPVCEAAGGGVGFSWQQQAERVPLTVPAAHNVHGGRREAAQLFVR</sequence>
<dbReference type="AlphaFoldDB" id="A0A5B7IWV7"/>
<proteinExistence type="predicted"/>
<organism evidence="2 3">
    <name type="scientific">Portunus trituberculatus</name>
    <name type="common">Swimming crab</name>
    <name type="synonym">Neptunus trituberculatus</name>
    <dbReference type="NCBI Taxonomy" id="210409"/>
    <lineage>
        <taxon>Eukaryota</taxon>
        <taxon>Metazoa</taxon>
        <taxon>Ecdysozoa</taxon>
        <taxon>Arthropoda</taxon>
        <taxon>Crustacea</taxon>
        <taxon>Multicrustacea</taxon>
        <taxon>Malacostraca</taxon>
        <taxon>Eumalacostraca</taxon>
        <taxon>Eucarida</taxon>
        <taxon>Decapoda</taxon>
        <taxon>Pleocyemata</taxon>
        <taxon>Brachyura</taxon>
        <taxon>Eubrachyura</taxon>
        <taxon>Portunoidea</taxon>
        <taxon>Portunidae</taxon>
        <taxon>Portuninae</taxon>
        <taxon>Portunus</taxon>
    </lineage>
</organism>
<dbReference type="Proteomes" id="UP000324222">
    <property type="component" value="Unassembled WGS sequence"/>
</dbReference>
<gene>
    <name evidence="2" type="ORF">E2C01_085027</name>
</gene>
<dbReference type="EMBL" id="VSRR010083073">
    <property type="protein sequence ID" value="MPC90061.1"/>
    <property type="molecule type" value="Genomic_DNA"/>
</dbReference>